<evidence type="ECO:0000313" key="3">
    <source>
        <dbReference type="EMBL" id="GLL01079.1"/>
    </source>
</evidence>
<dbReference type="GO" id="GO:0016787">
    <property type="term" value="F:hydrolase activity"/>
    <property type="evidence" value="ECO:0007669"/>
    <property type="project" value="UniProtKB-KW"/>
</dbReference>
<keyword evidence="4" id="KW-1185">Reference proteome</keyword>
<gene>
    <name evidence="3" type="ORF">GCM10017581_028200</name>
</gene>
<dbReference type="InterPro" id="IPR000120">
    <property type="entry name" value="Amidase"/>
</dbReference>
<proteinExistence type="predicted"/>
<keyword evidence="3" id="KW-0378">Hydrolase</keyword>
<dbReference type="EMBL" id="BSFP01000013">
    <property type="protein sequence ID" value="GLL01079.1"/>
    <property type="molecule type" value="Genomic_DNA"/>
</dbReference>
<feature type="domain" description="Amidase" evidence="1">
    <location>
        <begin position="19"/>
        <end position="396"/>
    </location>
</feature>
<dbReference type="InterPro" id="IPR053844">
    <property type="entry name" value="AH_C"/>
</dbReference>
<protein>
    <submittedName>
        <fullName evidence="3">Allophanate hydrolase</fullName>
    </submittedName>
</protein>
<dbReference type="NCBIfam" id="NF006043">
    <property type="entry name" value="PRK08186.1"/>
    <property type="match status" value="1"/>
</dbReference>
<feature type="domain" description="Allophanate hydrolase C-terminal" evidence="2">
    <location>
        <begin position="424"/>
        <end position="544"/>
    </location>
</feature>
<dbReference type="Gene3D" id="1.20.58.1700">
    <property type="match status" value="1"/>
</dbReference>
<dbReference type="InterPro" id="IPR036928">
    <property type="entry name" value="AS_sf"/>
</dbReference>
<dbReference type="Pfam" id="PF21986">
    <property type="entry name" value="AH_C"/>
    <property type="match status" value="1"/>
</dbReference>
<organism evidence="3 4">
    <name type="scientific">Dactylosporangium matsuzakiense</name>
    <dbReference type="NCBI Taxonomy" id="53360"/>
    <lineage>
        <taxon>Bacteria</taxon>
        <taxon>Bacillati</taxon>
        <taxon>Actinomycetota</taxon>
        <taxon>Actinomycetes</taxon>
        <taxon>Micromonosporales</taxon>
        <taxon>Micromonosporaceae</taxon>
        <taxon>Dactylosporangium</taxon>
    </lineage>
</organism>
<dbReference type="InterPro" id="IPR023631">
    <property type="entry name" value="Amidase_dom"/>
</dbReference>
<dbReference type="InterPro" id="IPR014085">
    <property type="entry name" value="Allophanate_hydrolase"/>
</dbReference>
<dbReference type="Gene3D" id="3.90.1300.10">
    <property type="entry name" value="Amidase signature (AS) domain"/>
    <property type="match status" value="1"/>
</dbReference>
<dbReference type="Pfam" id="PF01425">
    <property type="entry name" value="Amidase"/>
    <property type="match status" value="1"/>
</dbReference>
<reference evidence="3" key="1">
    <citation type="journal article" date="2014" name="Int. J. Syst. Evol. Microbiol.">
        <title>Complete genome sequence of Corynebacterium casei LMG S-19264T (=DSM 44701T), isolated from a smear-ripened cheese.</title>
        <authorList>
            <consortium name="US DOE Joint Genome Institute (JGI-PGF)"/>
            <person name="Walter F."/>
            <person name="Albersmeier A."/>
            <person name="Kalinowski J."/>
            <person name="Ruckert C."/>
        </authorList>
    </citation>
    <scope>NUCLEOTIDE SEQUENCE</scope>
    <source>
        <strain evidence="3">VKM Ac-1321</strain>
    </source>
</reference>
<dbReference type="Gene3D" id="3.10.490.10">
    <property type="entry name" value="Gamma-glutamyl cyclotransferase-like"/>
    <property type="match status" value="1"/>
</dbReference>
<accession>A0A9W6NL81</accession>
<reference evidence="3" key="2">
    <citation type="submission" date="2023-01" db="EMBL/GenBank/DDBJ databases">
        <authorList>
            <person name="Sun Q."/>
            <person name="Evtushenko L."/>
        </authorList>
    </citation>
    <scope>NUCLEOTIDE SEQUENCE</scope>
    <source>
        <strain evidence="3">VKM Ac-1321</strain>
    </source>
</reference>
<dbReference type="NCBIfam" id="TIGR02713">
    <property type="entry name" value="allophanate_hyd"/>
    <property type="match status" value="1"/>
</dbReference>
<evidence type="ECO:0000313" key="4">
    <source>
        <dbReference type="Proteomes" id="UP001143480"/>
    </source>
</evidence>
<sequence>MNGTTPIWISRFDPDDIAAREAAAPDGPLRGQLVAVKDNIDVAGLPTTAACPALADRVATRSATAVSRLEAAGAVPVGKTNMDQFATGLVGTRSPYGACSSVFSDAHISGGSSSGSAVAVAAGLVPLALGTDTAGSGRVPAAFNGIVGLKPTRGLVPAAGLLPACRSLDCVTTFTRTVAAARTALAVLAGPDPADPWSRPAPPRPPAHIAARPRLIGVPAGPLDLDPEHAVAWKAALEHAARLGRLVPVPVDEFLAAAALLYGGPWLAERWAGFGALLDAAGPHADPAVRAVVTPGRDVTGAAVFAGLDRLAALRQATEPVWLDIDALLLPTTPGHPRLADVAADPLGVNTRLGTYTNFVNLLDLCVVAVPGGSRPDGLPFGVQLIGPAFADRPLLDLAARWTGEAAGGPSAPPDADAPAGTVLLAVAGAHMSGLPLNGELLALGAALEYRARTGPGYRLYRLPGPGVARPGLVDTGDGPAGGIAVEVWRVPRTAAGALLESVPAPLGLGRVRLDDGTEVLGFLAEAHGVRDATDVSAAGSWRRVPS</sequence>
<dbReference type="PANTHER" id="PTHR11895:SF169">
    <property type="entry name" value="GLUTAMYL-TRNA(GLN) AMIDOTRANSFERASE"/>
    <property type="match status" value="1"/>
</dbReference>
<comment type="caution">
    <text evidence="3">The sequence shown here is derived from an EMBL/GenBank/DDBJ whole genome shotgun (WGS) entry which is preliminary data.</text>
</comment>
<dbReference type="PANTHER" id="PTHR11895">
    <property type="entry name" value="TRANSAMIDASE"/>
    <property type="match status" value="1"/>
</dbReference>
<dbReference type="AlphaFoldDB" id="A0A9W6NL81"/>
<evidence type="ECO:0000259" key="1">
    <source>
        <dbReference type="Pfam" id="PF01425"/>
    </source>
</evidence>
<dbReference type="RefSeq" id="WP_261965506.1">
    <property type="nucleotide sequence ID" value="NZ_BAAAXA010000001.1"/>
</dbReference>
<dbReference type="SUPFAM" id="SSF75304">
    <property type="entry name" value="Amidase signature (AS) enzymes"/>
    <property type="match status" value="1"/>
</dbReference>
<dbReference type="Proteomes" id="UP001143480">
    <property type="component" value="Unassembled WGS sequence"/>
</dbReference>
<evidence type="ECO:0000259" key="2">
    <source>
        <dbReference type="Pfam" id="PF21986"/>
    </source>
</evidence>
<name>A0A9W6NL81_9ACTN</name>